<sequence>MRELEEENERERKEKGERKEERKRKKRGRVGRKRKTEMRGKGEREEGPISHRSNTRSNKTLGGNGVELAKPTQPCPPRQSLGPSLGFKAHPWAFLMLIQGVSDDVHLLPASTSNRPVRSHRQSLLVVLSARQSLRQRACRTTITQMPSLPPRKVVKENGFHHMLNAIIKPRWHPKMPSLALDKVRRVTQCRKPLQPQQSEKKKKCESSSCPHLFSAPEQCTSPKGLWFEVPTCSASFHSTLPMPGLRCHGCACESGGRVTHSFAGGVFTPPEWKEEERERPVRSSVAFLSGVLNLWRMAGWLPACMVDCGTGTREGREGKQPSCRYLSLGHMEQDGAPLAVSSPLAGHLLMQFGGVR</sequence>
<comment type="caution">
    <text evidence="2">The sequence shown here is derived from an EMBL/GenBank/DDBJ whole genome shotgun (WGS) entry which is preliminary data.</text>
</comment>
<feature type="compositionally biased region" description="Basic and acidic residues" evidence="1">
    <location>
        <begin position="1"/>
        <end position="20"/>
    </location>
</feature>
<feature type="compositionally biased region" description="Polar residues" evidence="1">
    <location>
        <begin position="51"/>
        <end position="61"/>
    </location>
</feature>
<evidence type="ECO:0000256" key="1">
    <source>
        <dbReference type="SAM" id="MobiDB-lite"/>
    </source>
</evidence>
<accession>V8PCL2</accession>
<feature type="compositionally biased region" description="Basic residues" evidence="1">
    <location>
        <begin position="21"/>
        <end position="36"/>
    </location>
</feature>
<reference evidence="2 3" key="1">
    <citation type="journal article" date="2013" name="Proc. Natl. Acad. Sci. U.S.A.">
        <title>The king cobra genome reveals dynamic gene evolution and adaptation in the snake venom system.</title>
        <authorList>
            <person name="Vonk F.J."/>
            <person name="Casewell N.R."/>
            <person name="Henkel C.V."/>
            <person name="Heimberg A.M."/>
            <person name="Jansen H.J."/>
            <person name="McCleary R.J."/>
            <person name="Kerkkamp H.M."/>
            <person name="Vos R.A."/>
            <person name="Guerreiro I."/>
            <person name="Calvete J.J."/>
            <person name="Wuster W."/>
            <person name="Woods A.E."/>
            <person name="Logan J.M."/>
            <person name="Harrison R.A."/>
            <person name="Castoe T.A."/>
            <person name="de Koning A.P."/>
            <person name="Pollock D.D."/>
            <person name="Yandell M."/>
            <person name="Calderon D."/>
            <person name="Renjifo C."/>
            <person name="Currier R.B."/>
            <person name="Salgado D."/>
            <person name="Pla D."/>
            <person name="Sanz L."/>
            <person name="Hyder A.S."/>
            <person name="Ribeiro J.M."/>
            <person name="Arntzen J.W."/>
            <person name="van den Thillart G.E."/>
            <person name="Boetzer M."/>
            <person name="Pirovano W."/>
            <person name="Dirks R.P."/>
            <person name="Spaink H.P."/>
            <person name="Duboule D."/>
            <person name="McGlinn E."/>
            <person name="Kini R.M."/>
            <person name="Richardson M.K."/>
        </authorList>
    </citation>
    <scope>NUCLEOTIDE SEQUENCE</scope>
    <source>
        <tissue evidence="2">Blood</tissue>
    </source>
</reference>
<dbReference type="EMBL" id="AZIM01000324">
    <property type="protein sequence ID" value="ETE71711.1"/>
    <property type="molecule type" value="Genomic_DNA"/>
</dbReference>
<gene>
    <name evidence="2" type="primary">tif32</name>
    <name evidence="2" type="ORF">L345_02464</name>
</gene>
<feature type="region of interest" description="Disordered" evidence="1">
    <location>
        <begin position="1"/>
        <end position="75"/>
    </location>
</feature>
<name>V8PCL2_OPHHA</name>
<feature type="non-terminal residue" evidence="2">
    <location>
        <position position="1"/>
    </location>
</feature>
<proteinExistence type="predicted"/>
<feature type="compositionally biased region" description="Basic and acidic residues" evidence="1">
    <location>
        <begin position="37"/>
        <end position="49"/>
    </location>
</feature>
<keyword evidence="3" id="KW-1185">Reference proteome</keyword>
<evidence type="ECO:0000313" key="2">
    <source>
        <dbReference type="EMBL" id="ETE71711.1"/>
    </source>
</evidence>
<dbReference type="AlphaFoldDB" id="V8PCL2"/>
<organism evidence="2 3">
    <name type="scientific">Ophiophagus hannah</name>
    <name type="common">King cobra</name>
    <name type="synonym">Naja hannah</name>
    <dbReference type="NCBI Taxonomy" id="8665"/>
    <lineage>
        <taxon>Eukaryota</taxon>
        <taxon>Metazoa</taxon>
        <taxon>Chordata</taxon>
        <taxon>Craniata</taxon>
        <taxon>Vertebrata</taxon>
        <taxon>Euteleostomi</taxon>
        <taxon>Lepidosauria</taxon>
        <taxon>Squamata</taxon>
        <taxon>Bifurcata</taxon>
        <taxon>Unidentata</taxon>
        <taxon>Episquamata</taxon>
        <taxon>Toxicofera</taxon>
        <taxon>Serpentes</taxon>
        <taxon>Colubroidea</taxon>
        <taxon>Elapidae</taxon>
        <taxon>Elapinae</taxon>
        <taxon>Ophiophagus</taxon>
    </lineage>
</organism>
<evidence type="ECO:0000313" key="3">
    <source>
        <dbReference type="Proteomes" id="UP000018936"/>
    </source>
</evidence>
<protein>
    <submittedName>
        <fullName evidence="2">Tif32</fullName>
    </submittedName>
</protein>
<dbReference type="Proteomes" id="UP000018936">
    <property type="component" value="Unassembled WGS sequence"/>
</dbReference>